<sequence>MRIDSTLRRLMRWLGLALLSLYLVCALGILAVRYLVLPGIDDYRPAIERMVSRAVKAPVSIGSVAADWRGLNPELALTDLRIQGPDGQVALRLQDVSATVSWRSVFTLSPRLRQLVLTGPTLDIERDAQGAFWIAGLPLDDGQPSDGSEPALVRWLVAQDEIVIRQASLRWTDAQRGAPPLAIDGLHAVLRNQGHHHRLAVRATPPANLASPLDLRADFTHAWFTRSAANVREWRGEAYLAVSQVDLAAWRPWISVPADVKAGRAGLTAWLGMERGRITDLTADLGVENLDVGLRKDLPRLDVQQASARLQASRSDYDERYSLQNLSVRLRDGLALAPGELSLKRIKAQEATPASGEVRIARIDLGTVSALARRFPLEPAWQTQLAQLDPKGGIDAFALNWAGWTPTPDGVSGSGRIDNLALAGAPVPTGKLAAEPQRPGVERLSGSFSLAARRLDLQIDARQPVLNFPGVFADPIVPLESLKGSVKVLWPANAPLRVEFDKVHLVHARLAARGAGAWQEGGKSPSGLLDLTGVLEYGDARDVHRFIPLEVNADVRNWLRRSLVVGRLQETQFRVRGDLRDFPFRKPDTGEFKVAGRISEVTLDYAAPSGGGTSPWPRIDGINGNLVFERSGMRLVAERGSARVDGVTGGVQLGRTIASIDNMDDHAKLKLEATPAAPAAALLRFVAQSPLRQMIGGFLDESRISGDVRLPLALTLPLSDLDATQVDGGVEFSGNDVFLFSPLPTLERVTGRMTFNNDGIAMPRVDATFLGGPVVITGDTATGGRSLLRIDGTVNSTGISRWGSLPILRRLNGDSRYQGTVSFTQTGDVDVAVDSTLNGMAIDLPAPLGKAATAPLPLRVDWQRRGTDAAAREQLGIKLGQVFYGLAERRPKGKSMQVQRAALSLHDGPASSAALTLPARGLAMQVALAKVDQPIWQGLLGEFTPPSASALANDLPAKPGSGSGSAPGQCLGSGEGVAFDRVSLSMQTPELHYSSRRLKQVDLKVACDAAKPFVWQAQIEADKMAGDITWQVGQGGSADRVTARLARFVVEDDPSVASESVFDQDSVADMPDVDLRAAQFVLYGRDLGALEVTASSHAQGREWHMSKLRLSNPDADLAGTGIWRVDPTVQGSGRRRMELDAALSLHDAGKFLDRLKLKGTMQGGSGTLNGRVSWAGRPYSLDIPSLDGKLSLALEKGQFLKAEPGIAKLLGVMSLQALPRRITLDFRDVFSDGFAYDSIIAGATIEKGILRTEDFKMRGVAATVVMGGRVDLDRETQDLRVVVVPEVNAGTASILYALAVNPAIGLGTFLAQWVLRDPLNKAFTFEYAVKGGWSDPQVDRVKKEPGPAPVVP</sequence>
<dbReference type="Pfam" id="PF13116">
    <property type="entry name" value="YhdP"/>
    <property type="match status" value="1"/>
</dbReference>
<evidence type="ECO:0000313" key="3">
    <source>
        <dbReference type="EMBL" id="QEI07956.1"/>
    </source>
</evidence>
<dbReference type="InterPro" id="IPR025263">
    <property type="entry name" value="YhdP_central"/>
</dbReference>
<protein>
    <submittedName>
        <fullName evidence="3">TIGR02099 family protein</fullName>
    </submittedName>
</protein>
<evidence type="ECO:0000313" key="4">
    <source>
        <dbReference type="Proteomes" id="UP000325161"/>
    </source>
</evidence>
<evidence type="ECO:0000259" key="2">
    <source>
        <dbReference type="Pfam" id="PF13116"/>
    </source>
</evidence>
<dbReference type="NCBIfam" id="TIGR02099">
    <property type="entry name" value="YhdP family protein"/>
    <property type="match status" value="1"/>
</dbReference>
<feature type="region of interest" description="Disordered" evidence="1">
    <location>
        <begin position="951"/>
        <end position="970"/>
    </location>
</feature>
<dbReference type="InterPro" id="IPR011836">
    <property type="entry name" value="YhdP"/>
</dbReference>
<dbReference type="PANTHER" id="PTHR38690">
    <property type="entry name" value="PROTEASE-RELATED"/>
    <property type="match status" value="1"/>
</dbReference>
<organism evidence="3 4">
    <name type="scientific">Pigmentiphaga aceris</name>
    <dbReference type="NCBI Taxonomy" id="1940612"/>
    <lineage>
        <taxon>Bacteria</taxon>
        <taxon>Pseudomonadati</taxon>
        <taxon>Pseudomonadota</taxon>
        <taxon>Betaproteobacteria</taxon>
        <taxon>Burkholderiales</taxon>
        <taxon>Alcaligenaceae</taxon>
        <taxon>Pigmentiphaga</taxon>
    </lineage>
</organism>
<proteinExistence type="predicted"/>
<dbReference type="RefSeq" id="WP_148817010.1">
    <property type="nucleotide sequence ID" value="NZ_CP043046.1"/>
</dbReference>
<dbReference type="Proteomes" id="UP000325161">
    <property type="component" value="Chromosome"/>
</dbReference>
<reference evidence="3 4" key="1">
    <citation type="submission" date="2019-08" db="EMBL/GenBank/DDBJ databases">
        <title>Amphibian skin-associated Pigmentiphaga: genome sequence and occurrence across geography and hosts.</title>
        <authorList>
            <person name="Bletz M.C."/>
            <person name="Bunk B."/>
            <person name="Sproeer C."/>
            <person name="Biwer P."/>
            <person name="Reiter S."/>
            <person name="Rabemananjara F.C.E."/>
            <person name="Schulz S."/>
            <person name="Overmann J."/>
            <person name="Vences M."/>
        </authorList>
    </citation>
    <scope>NUCLEOTIDE SEQUENCE [LARGE SCALE GENOMIC DNA]</scope>
    <source>
        <strain evidence="3 4">Mada1488</strain>
    </source>
</reference>
<dbReference type="PANTHER" id="PTHR38690:SF1">
    <property type="entry name" value="PROTEASE"/>
    <property type="match status" value="1"/>
</dbReference>
<dbReference type="OrthoDB" id="8521382at2"/>
<accession>A0A5C0B1X9</accession>
<dbReference type="EMBL" id="CP043046">
    <property type="protein sequence ID" value="QEI07956.1"/>
    <property type="molecule type" value="Genomic_DNA"/>
</dbReference>
<name>A0A5C0B1X9_9BURK</name>
<gene>
    <name evidence="3" type="ORF">FXN63_20515</name>
</gene>
<dbReference type="KEGG" id="pacr:FXN63_20515"/>
<feature type="domain" description="YhdP central" evidence="2">
    <location>
        <begin position="1"/>
        <end position="1338"/>
    </location>
</feature>
<evidence type="ECO:0000256" key="1">
    <source>
        <dbReference type="SAM" id="MobiDB-lite"/>
    </source>
</evidence>
<keyword evidence="4" id="KW-1185">Reference proteome</keyword>
<feature type="compositionally biased region" description="Gly residues" evidence="1">
    <location>
        <begin position="961"/>
        <end position="970"/>
    </location>
</feature>